<sequence length="484" mass="51435">MSDTSATHAPAATASAHTLRRGLSARHVRFMALGSAIGTGLFYGSSAAIQSAGPAVLLAYIVGGAAVFMVMRALGEMAVRHPVAGSFGQYAARYLGPLAGFVTGWTYAFEMVIVCLADVTAFGIYMGFWFPDVPRWIWVLSIILFIGALNLLSVKVFGELEFWFSLVKVSAIIAMIVGGIAIITFGLGNQEENASGIANLWSHGGFAPEGFGGLIASLAVVMFAFGGIEIIGVTAGEAQDPKRVLPQAINTVPLRILLFYVLTLGVIMMLVPWTSITGEASPFVSIFTTLGIPFAPHLLNAVVITAAVSAINSDIFGAGRMMFGLAQQGQAPAIFRKTSRQGVPIFPVLILMATLLVGVVLNAVIPEQAFLLIASVATFATVWVWLMILLSHVRMKHAIAREGRLPSEFPVPLWPAASYAAIAFVLFVVVVLGIVPDTRPALMVGAVWLAVLWLAYTLFVREQGRSAPDLEDATAPIPLPPRAP</sequence>
<keyword evidence="4" id="KW-1003">Cell membrane</keyword>
<gene>
    <name evidence="12" type="ORF">GCM10017576_16460</name>
</gene>
<evidence type="ECO:0000256" key="10">
    <source>
        <dbReference type="SAM" id="Phobius"/>
    </source>
</evidence>
<reference evidence="12" key="1">
    <citation type="journal article" date="2014" name="Int. J. Syst. Evol. Microbiol.">
        <title>Complete genome sequence of Corynebacterium casei LMG S-19264T (=DSM 44701T), isolated from a smear-ripened cheese.</title>
        <authorList>
            <consortium name="US DOE Joint Genome Institute (JGI-PGF)"/>
            <person name="Walter F."/>
            <person name="Albersmeier A."/>
            <person name="Kalinowski J."/>
            <person name="Ruckert C."/>
        </authorList>
    </citation>
    <scope>NUCLEOTIDE SEQUENCE</scope>
    <source>
        <strain evidence="12">VKM Ac-1020</strain>
    </source>
</reference>
<keyword evidence="3" id="KW-0813">Transport</keyword>
<reference evidence="12" key="2">
    <citation type="submission" date="2023-01" db="EMBL/GenBank/DDBJ databases">
        <authorList>
            <person name="Sun Q."/>
            <person name="Evtushenko L."/>
        </authorList>
    </citation>
    <scope>NUCLEOTIDE SEQUENCE</scope>
    <source>
        <strain evidence="12">VKM Ac-1020</strain>
    </source>
</reference>
<evidence type="ECO:0000256" key="4">
    <source>
        <dbReference type="ARBA" id="ARBA00022475"/>
    </source>
</evidence>
<dbReference type="PROSITE" id="PS00218">
    <property type="entry name" value="AMINO_ACID_PERMEASE_1"/>
    <property type="match status" value="1"/>
</dbReference>
<feature type="domain" description="Amino acid permease/ SLC12A" evidence="11">
    <location>
        <begin position="27"/>
        <end position="462"/>
    </location>
</feature>
<dbReference type="Gene3D" id="1.20.1740.10">
    <property type="entry name" value="Amino acid/polyamine transporter I"/>
    <property type="match status" value="1"/>
</dbReference>
<evidence type="ECO:0000256" key="5">
    <source>
        <dbReference type="ARBA" id="ARBA00022519"/>
    </source>
</evidence>
<protein>
    <submittedName>
        <fullName evidence="12">Amino acid permease</fullName>
    </submittedName>
</protein>
<evidence type="ECO:0000256" key="7">
    <source>
        <dbReference type="ARBA" id="ARBA00022970"/>
    </source>
</evidence>
<dbReference type="GO" id="GO:0055085">
    <property type="term" value="P:transmembrane transport"/>
    <property type="evidence" value="ECO:0007669"/>
    <property type="project" value="InterPro"/>
</dbReference>
<feature type="transmembrane region" description="Helical" evidence="10">
    <location>
        <begin position="30"/>
        <end position="49"/>
    </location>
</feature>
<dbReference type="FunFam" id="1.20.1740.10:FF:000001">
    <property type="entry name" value="Amino acid permease"/>
    <property type="match status" value="1"/>
</dbReference>
<keyword evidence="6 10" id="KW-0812">Transmembrane</keyword>
<dbReference type="EMBL" id="BSEJ01000006">
    <property type="protein sequence ID" value="GLJ61517.1"/>
    <property type="molecule type" value="Genomic_DNA"/>
</dbReference>
<keyword evidence="13" id="KW-1185">Reference proteome</keyword>
<dbReference type="AlphaFoldDB" id="A0A9W6H2R3"/>
<evidence type="ECO:0000256" key="8">
    <source>
        <dbReference type="ARBA" id="ARBA00022989"/>
    </source>
</evidence>
<evidence type="ECO:0000256" key="2">
    <source>
        <dbReference type="ARBA" id="ARBA00008583"/>
    </source>
</evidence>
<dbReference type="Pfam" id="PF00324">
    <property type="entry name" value="AA_permease"/>
    <property type="match status" value="1"/>
</dbReference>
<feature type="transmembrane region" description="Helical" evidence="10">
    <location>
        <begin position="411"/>
        <end position="435"/>
    </location>
</feature>
<evidence type="ECO:0000313" key="13">
    <source>
        <dbReference type="Proteomes" id="UP001142462"/>
    </source>
</evidence>
<name>A0A9W6H2R3_9MICO</name>
<feature type="transmembrane region" description="Helical" evidence="10">
    <location>
        <begin position="169"/>
        <end position="190"/>
    </location>
</feature>
<comment type="similarity">
    <text evidence="2">Belongs to the amino acid-polyamine-organocation (APC) superfamily. Amino acid transporter (AAT) (TC 2.A.3.1) family.</text>
</comment>
<keyword evidence="8 10" id="KW-1133">Transmembrane helix</keyword>
<feature type="transmembrane region" description="Helical" evidence="10">
    <location>
        <begin position="136"/>
        <end position="157"/>
    </location>
</feature>
<dbReference type="InterPro" id="IPR004840">
    <property type="entry name" value="Amino_acid_permease_CS"/>
</dbReference>
<feature type="transmembrane region" description="Helical" evidence="10">
    <location>
        <begin position="371"/>
        <end position="390"/>
    </location>
</feature>
<evidence type="ECO:0000313" key="12">
    <source>
        <dbReference type="EMBL" id="GLJ61517.1"/>
    </source>
</evidence>
<keyword evidence="9 10" id="KW-0472">Membrane</keyword>
<feature type="transmembrane region" description="Helical" evidence="10">
    <location>
        <begin position="55"/>
        <end position="74"/>
    </location>
</feature>
<feature type="transmembrane region" description="Helical" evidence="10">
    <location>
        <begin position="256"/>
        <end position="274"/>
    </location>
</feature>
<keyword evidence="7" id="KW-0029">Amino-acid transport</keyword>
<comment type="subcellular location">
    <subcellularLocation>
        <location evidence="1">Cell inner membrane</location>
        <topology evidence="1">Multi-pass membrane protein</topology>
    </subcellularLocation>
</comment>
<evidence type="ECO:0000256" key="9">
    <source>
        <dbReference type="ARBA" id="ARBA00023136"/>
    </source>
</evidence>
<feature type="transmembrane region" description="Helical" evidence="10">
    <location>
        <begin position="345"/>
        <end position="365"/>
    </location>
</feature>
<keyword evidence="5" id="KW-0997">Cell inner membrane</keyword>
<dbReference type="GO" id="GO:0005886">
    <property type="term" value="C:plasma membrane"/>
    <property type="evidence" value="ECO:0007669"/>
    <property type="project" value="UniProtKB-SubCell"/>
</dbReference>
<organism evidence="12 13">
    <name type="scientific">Microbacterium barkeri</name>
    <dbReference type="NCBI Taxonomy" id="33917"/>
    <lineage>
        <taxon>Bacteria</taxon>
        <taxon>Bacillati</taxon>
        <taxon>Actinomycetota</taxon>
        <taxon>Actinomycetes</taxon>
        <taxon>Micrococcales</taxon>
        <taxon>Microbacteriaceae</taxon>
        <taxon>Microbacterium</taxon>
    </lineage>
</organism>
<dbReference type="PANTHER" id="PTHR43495:SF4">
    <property type="entry name" value="AROMATIC AMINO ACID TRANSPORT PROTEIN AROP"/>
    <property type="match status" value="1"/>
</dbReference>
<comment type="caution">
    <text evidence="12">The sequence shown here is derived from an EMBL/GenBank/DDBJ whole genome shotgun (WGS) entry which is preliminary data.</text>
</comment>
<evidence type="ECO:0000256" key="1">
    <source>
        <dbReference type="ARBA" id="ARBA00004429"/>
    </source>
</evidence>
<feature type="transmembrane region" description="Helical" evidence="10">
    <location>
        <begin position="210"/>
        <end position="235"/>
    </location>
</feature>
<dbReference type="InterPro" id="IPR004841">
    <property type="entry name" value="AA-permease/SLC12A_dom"/>
</dbReference>
<accession>A0A9W6H2R3</accession>
<dbReference type="PANTHER" id="PTHR43495">
    <property type="entry name" value="GABA PERMEASE"/>
    <property type="match status" value="1"/>
</dbReference>
<feature type="transmembrane region" description="Helical" evidence="10">
    <location>
        <begin position="441"/>
        <end position="460"/>
    </location>
</feature>
<feature type="transmembrane region" description="Helical" evidence="10">
    <location>
        <begin position="294"/>
        <end position="312"/>
    </location>
</feature>
<dbReference type="PIRSF" id="PIRSF006060">
    <property type="entry name" value="AA_transporter"/>
    <property type="match status" value="1"/>
</dbReference>
<dbReference type="GO" id="GO:0006865">
    <property type="term" value="P:amino acid transport"/>
    <property type="evidence" value="ECO:0007669"/>
    <property type="project" value="UniProtKB-KW"/>
</dbReference>
<dbReference type="RefSeq" id="WP_271173225.1">
    <property type="nucleotide sequence ID" value="NZ_BSEJ01000006.1"/>
</dbReference>
<evidence type="ECO:0000259" key="11">
    <source>
        <dbReference type="Pfam" id="PF00324"/>
    </source>
</evidence>
<dbReference type="Proteomes" id="UP001142462">
    <property type="component" value="Unassembled WGS sequence"/>
</dbReference>
<evidence type="ECO:0000256" key="6">
    <source>
        <dbReference type="ARBA" id="ARBA00022692"/>
    </source>
</evidence>
<proteinExistence type="inferred from homology"/>
<evidence type="ECO:0000256" key="3">
    <source>
        <dbReference type="ARBA" id="ARBA00022448"/>
    </source>
</evidence>